<reference evidence="3" key="2">
    <citation type="journal article" date="2015" name="Data Brief">
        <title>Shoot transcriptome of the giant reed, Arundo donax.</title>
        <authorList>
            <person name="Barrero R.A."/>
            <person name="Guerrero F.D."/>
            <person name="Moolhuijzen P."/>
            <person name="Goolsby J.A."/>
            <person name="Tidwell J."/>
            <person name="Bellgard S.E."/>
            <person name="Bellgard M.I."/>
        </authorList>
    </citation>
    <scope>NUCLEOTIDE SEQUENCE</scope>
    <source>
        <tissue evidence="3">Shoot tissue taken approximately 20 cm above the soil surface</tissue>
    </source>
</reference>
<keyword evidence="2" id="KW-0732">Signal</keyword>
<accession>A0A0A9E697</accession>
<evidence type="ECO:0000256" key="1">
    <source>
        <dbReference type="SAM" id="MobiDB-lite"/>
    </source>
</evidence>
<evidence type="ECO:0000256" key="2">
    <source>
        <dbReference type="SAM" id="SignalP"/>
    </source>
</evidence>
<dbReference type="AlphaFoldDB" id="A0A0A9E697"/>
<evidence type="ECO:0000313" key="3">
    <source>
        <dbReference type="EMBL" id="JAD91497.1"/>
    </source>
</evidence>
<feature type="region of interest" description="Disordered" evidence="1">
    <location>
        <begin position="32"/>
        <end position="67"/>
    </location>
</feature>
<sequence length="105" mass="11627">MSRMVNLRAPSLYNSLIWLMYLATMPAMNSGASLMGTPPSSNAPKSLPPVLTTNRDRPSTRSSLSRPTRPARIILALVFLNSWTCSRRLIVPFPVMSRMPDPPEA</sequence>
<protein>
    <recommendedName>
        <fullName evidence="4">Secreted protein</fullName>
    </recommendedName>
</protein>
<organism evidence="3">
    <name type="scientific">Arundo donax</name>
    <name type="common">Giant reed</name>
    <name type="synonym">Donax arundinaceus</name>
    <dbReference type="NCBI Taxonomy" id="35708"/>
    <lineage>
        <taxon>Eukaryota</taxon>
        <taxon>Viridiplantae</taxon>
        <taxon>Streptophyta</taxon>
        <taxon>Embryophyta</taxon>
        <taxon>Tracheophyta</taxon>
        <taxon>Spermatophyta</taxon>
        <taxon>Magnoliopsida</taxon>
        <taxon>Liliopsida</taxon>
        <taxon>Poales</taxon>
        <taxon>Poaceae</taxon>
        <taxon>PACMAD clade</taxon>
        <taxon>Arundinoideae</taxon>
        <taxon>Arundineae</taxon>
        <taxon>Arundo</taxon>
    </lineage>
</organism>
<feature type="chain" id="PRO_5002046781" description="Secreted protein" evidence="2">
    <location>
        <begin position="32"/>
        <end position="105"/>
    </location>
</feature>
<name>A0A0A9E697_ARUDO</name>
<evidence type="ECO:0008006" key="4">
    <source>
        <dbReference type="Google" id="ProtNLM"/>
    </source>
</evidence>
<reference evidence="3" key="1">
    <citation type="submission" date="2014-09" db="EMBL/GenBank/DDBJ databases">
        <authorList>
            <person name="Magalhaes I.L.F."/>
            <person name="Oliveira U."/>
            <person name="Santos F.R."/>
            <person name="Vidigal T.H.D.A."/>
            <person name="Brescovit A.D."/>
            <person name="Santos A.J."/>
        </authorList>
    </citation>
    <scope>NUCLEOTIDE SEQUENCE</scope>
    <source>
        <tissue evidence="3">Shoot tissue taken approximately 20 cm above the soil surface</tissue>
    </source>
</reference>
<feature type="signal peptide" evidence="2">
    <location>
        <begin position="1"/>
        <end position="31"/>
    </location>
</feature>
<dbReference type="EMBL" id="GBRH01206398">
    <property type="protein sequence ID" value="JAD91497.1"/>
    <property type="molecule type" value="Transcribed_RNA"/>
</dbReference>
<proteinExistence type="predicted"/>